<keyword evidence="2" id="KW-1185">Reference proteome</keyword>
<dbReference type="EMBL" id="BGZK01001075">
    <property type="protein sequence ID" value="GBP70471.1"/>
    <property type="molecule type" value="Genomic_DNA"/>
</dbReference>
<proteinExistence type="predicted"/>
<name>A0A4C1Y2N3_EUMVA</name>
<comment type="caution">
    <text evidence="1">The sequence shown here is derived from an EMBL/GenBank/DDBJ whole genome shotgun (WGS) entry which is preliminary data.</text>
</comment>
<accession>A0A4C1Y2N3</accession>
<gene>
    <name evidence="1" type="ORF">EVAR_52812_1</name>
</gene>
<organism evidence="1 2">
    <name type="scientific">Eumeta variegata</name>
    <name type="common">Bagworm moth</name>
    <name type="synonym">Eumeta japonica</name>
    <dbReference type="NCBI Taxonomy" id="151549"/>
    <lineage>
        <taxon>Eukaryota</taxon>
        <taxon>Metazoa</taxon>
        <taxon>Ecdysozoa</taxon>
        <taxon>Arthropoda</taxon>
        <taxon>Hexapoda</taxon>
        <taxon>Insecta</taxon>
        <taxon>Pterygota</taxon>
        <taxon>Neoptera</taxon>
        <taxon>Endopterygota</taxon>
        <taxon>Lepidoptera</taxon>
        <taxon>Glossata</taxon>
        <taxon>Ditrysia</taxon>
        <taxon>Tineoidea</taxon>
        <taxon>Psychidae</taxon>
        <taxon>Oiketicinae</taxon>
        <taxon>Eumeta</taxon>
    </lineage>
</organism>
<reference evidence="1 2" key="1">
    <citation type="journal article" date="2019" name="Commun. Biol.">
        <title>The bagworm genome reveals a unique fibroin gene that provides high tensile strength.</title>
        <authorList>
            <person name="Kono N."/>
            <person name="Nakamura H."/>
            <person name="Ohtoshi R."/>
            <person name="Tomita M."/>
            <person name="Numata K."/>
            <person name="Arakawa K."/>
        </authorList>
    </citation>
    <scope>NUCLEOTIDE SEQUENCE [LARGE SCALE GENOMIC DNA]</scope>
</reference>
<dbReference type="Proteomes" id="UP000299102">
    <property type="component" value="Unassembled WGS sequence"/>
</dbReference>
<protein>
    <submittedName>
        <fullName evidence="1">Uncharacterized protein</fullName>
    </submittedName>
</protein>
<evidence type="ECO:0000313" key="2">
    <source>
        <dbReference type="Proteomes" id="UP000299102"/>
    </source>
</evidence>
<sequence length="83" mass="9407">MNCILSYALLGGQWEAENRGGLYGGCVIYKLQLIWCIRCICIPAVTCKAHAVIKKSEHQRCPSFWPHCKKHEVRAYTAVEKSP</sequence>
<evidence type="ECO:0000313" key="1">
    <source>
        <dbReference type="EMBL" id="GBP70471.1"/>
    </source>
</evidence>
<dbReference type="AlphaFoldDB" id="A0A4C1Y2N3"/>